<organism evidence="9 10">
    <name type="scientific">Coniella lustricola</name>
    <dbReference type="NCBI Taxonomy" id="2025994"/>
    <lineage>
        <taxon>Eukaryota</taxon>
        <taxon>Fungi</taxon>
        <taxon>Dikarya</taxon>
        <taxon>Ascomycota</taxon>
        <taxon>Pezizomycotina</taxon>
        <taxon>Sordariomycetes</taxon>
        <taxon>Sordariomycetidae</taxon>
        <taxon>Diaporthales</taxon>
        <taxon>Schizoparmaceae</taxon>
        <taxon>Coniella</taxon>
    </lineage>
</organism>
<evidence type="ECO:0000256" key="1">
    <source>
        <dbReference type="ARBA" id="ARBA00004141"/>
    </source>
</evidence>
<dbReference type="FunFam" id="1.20.1250.20:FF:000011">
    <property type="entry name" value="MFS multidrug transporter, putative"/>
    <property type="match status" value="1"/>
</dbReference>
<sequence>MATTSLPDASSVEKTQTLEDTRNTEEAVIDTNAETPVPSLESDKYAVTWDEPAEQDPENPMSWTVARKWSIIGILSFLSFLTPLASSMMAPAVPLIMEDFGVTSSSIGTFCVSVFVLGFAFGPMIIAPCSEVYGRSIVYHVCNVLFVIFTIACGLSKNMGMFIAFRFCAGFAGVAVLTCGSGTIADITPPEMRGKAMGIWSIGPMIGPVVGPVCAGFLVEDKSWHWVFWIIAIFAGATTIASLFILRETYAPVILERKAARLRKQTGVMDYHSSLQLEGTSKQIFMAALLRPARLLILVPVVTSVCVYIAVVYGLMYILFTTFTFVYEETYHFSSEGSGLSFIAGGVGNLLGLAYVSILSDRLVQRRIARNLPSVPESRLHPLLIVPTTILLPVGLIIYGWTAYYRVHWIVPMIGTGIMGWGMIGVFSCCQTYLVDAYTRHAASVTAANAVLRSVLGALMPLCGLKLYDAIGLGWGNTLLAGIALLLAPVPLILGKYGQKIRENPKFQLR</sequence>
<dbReference type="PANTHER" id="PTHR23502">
    <property type="entry name" value="MAJOR FACILITATOR SUPERFAMILY"/>
    <property type="match status" value="1"/>
</dbReference>
<evidence type="ECO:0000313" key="9">
    <source>
        <dbReference type="EMBL" id="PSR80518.1"/>
    </source>
</evidence>
<feature type="compositionally biased region" description="Polar residues" evidence="6">
    <location>
        <begin position="1"/>
        <end position="15"/>
    </location>
</feature>
<protein>
    <submittedName>
        <fullName evidence="9">Major facilitator superfamily domain-containing protein</fullName>
    </submittedName>
</protein>
<evidence type="ECO:0000313" key="10">
    <source>
        <dbReference type="Proteomes" id="UP000241462"/>
    </source>
</evidence>
<dbReference type="InterPro" id="IPR011701">
    <property type="entry name" value="MFS"/>
</dbReference>
<feature type="domain" description="Major facilitator superfamily (MFS) profile" evidence="8">
    <location>
        <begin position="71"/>
        <end position="500"/>
    </location>
</feature>
<feature type="transmembrane region" description="Helical" evidence="7">
    <location>
        <begin position="450"/>
        <end position="468"/>
    </location>
</feature>
<reference evidence="9 10" key="1">
    <citation type="journal article" date="2018" name="Mycol. Prog.">
        <title>Coniella lustricola, a new species from submerged detritus.</title>
        <authorList>
            <person name="Raudabaugh D.B."/>
            <person name="Iturriaga T."/>
            <person name="Carver A."/>
            <person name="Mondo S."/>
            <person name="Pangilinan J."/>
            <person name="Lipzen A."/>
            <person name="He G."/>
            <person name="Amirebrahimi M."/>
            <person name="Grigoriev I.V."/>
            <person name="Miller A.N."/>
        </authorList>
    </citation>
    <scope>NUCLEOTIDE SEQUENCE [LARGE SCALE GENOMIC DNA]</scope>
    <source>
        <strain evidence="9 10">B22-T-1</strain>
    </source>
</reference>
<dbReference type="SUPFAM" id="SSF103473">
    <property type="entry name" value="MFS general substrate transporter"/>
    <property type="match status" value="1"/>
</dbReference>
<dbReference type="InterPro" id="IPR036259">
    <property type="entry name" value="MFS_trans_sf"/>
</dbReference>
<keyword evidence="4 7" id="KW-1133">Transmembrane helix</keyword>
<keyword evidence="10" id="KW-1185">Reference proteome</keyword>
<feature type="region of interest" description="Disordered" evidence="6">
    <location>
        <begin position="1"/>
        <end position="41"/>
    </location>
</feature>
<feature type="transmembrane region" description="Helical" evidence="7">
    <location>
        <begin position="340"/>
        <end position="359"/>
    </location>
</feature>
<gene>
    <name evidence="9" type="ORF">BD289DRAFT_468802</name>
</gene>
<comment type="similarity">
    <text evidence="2">Belongs to the major facilitator superfamily.</text>
</comment>
<feature type="transmembrane region" description="Helical" evidence="7">
    <location>
        <begin position="407"/>
        <end position="429"/>
    </location>
</feature>
<proteinExistence type="inferred from homology"/>
<dbReference type="GO" id="GO:0022857">
    <property type="term" value="F:transmembrane transporter activity"/>
    <property type="evidence" value="ECO:0007669"/>
    <property type="project" value="InterPro"/>
</dbReference>
<dbReference type="OrthoDB" id="5296287at2759"/>
<dbReference type="STRING" id="2025994.A0A2T3A0B0"/>
<feature type="transmembrane region" description="Helical" evidence="7">
    <location>
        <begin position="474"/>
        <end position="494"/>
    </location>
</feature>
<feature type="transmembrane region" description="Helical" evidence="7">
    <location>
        <begin position="380"/>
        <end position="401"/>
    </location>
</feature>
<evidence type="ECO:0000256" key="5">
    <source>
        <dbReference type="ARBA" id="ARBA00023136"/>
    </source>
</evidence>
<dbReference type="CDD" id="cd17323">
    <property type="entry name" value="MFS_Tpo1_MDR_like"/>
    <property type="match status" value="1"/>
</dbReference>
<evidence type="ECO:0000256" key="3">
    <source>
        <dbReference type="ARBA" id="ARBA00022692"/>
    </source>
</evidence>
<feature type="transmembrane region" description="Helical" evidence="7">
    <location>
        <begin position="137"/>
        <end position="157"/>
    </location>
</feature>
<dbReference type="InParanoid" id="A0A2T3A0B0"/>
<evidence type="ECO:0000256" key="6">
    <source>
        <dbReference type="SAM" id="MobiDB-lite"/>
    </source>
</evidence>
<name>A0A2T3A0B0_9PEZI</name>
<evidence type="ECO:0000256" key="4">
    <source>
        <dbReference type="ARBA" id="ARBA00022989"/>
    </source>
</evidence>
<dbReference type="Gene3D" id="1.20.1250.20">
    <property type="entry name" value="MFS general substrate transporter like domains"/>
    <property type="match status" value="1"/>
</dbReference>
<dbReference type="PROSITE" id="PS50850">
    <property type="entry name" value="MFS"/>
    <property type="match status" value="1"/>
</dbReference>
<evidence type="ECO:0000256" key="2">
    <source>
        <dbReference type="ARBA" id="ARBA00008335"/>
    </source>
</evidence>
<feature type="compositionally biased region" description="Basic and acidic residues" evidence="6">
    <location>
        <begin position="16"/>
        <end position="25"/>
    </location>
</feature>
<feature type="transmembrane region" description="Helical" evidence="7">
    <location>
        <begin position="105"/>
        <end position="125"/>
    </location>
</feature>
<accession>A0A2T3A0B0</accession>
<dbReference type="PANTHER" id="PTHR23502:SF68">
    <property type="entry name" value="MULTIDRUG TRANSPORTER, PUTATIVE (AFU_ORTHOLOGUE AFUA_3G01120)-RELATED"/>
    <property type="match status" value="1"/>
</dbReference>
<feature type="transmembrane region" description="Helical" evidence="7">
    <location>
        <begin position="71"/>
        <end position="93"/>
    </location>
</feature>
<feature type="transmembrane region" description="Helical" evidence="7">
    <location>
        <begin position="295"/>
        <end position="320"/>
    </location>
</feature>
<evidence type="ECO:0000259" key="8">
    <source>
        <dbReference type="PROSITE" id="PS50850"/>
    </source>
</evidence>
<feature type="transmembrane region" description="Helical" evidence="7">
    <location>
        <begin position="197"/>
        <end position="218"/>
    </location>
</feature>
<dbReference type="EMBL" id="KZ678528">
    <property type="protein sequence ID" value="PSR80518.1"/>
    <property type="molecule type" value="Genomic_DNA"/>
</dbReference>
<keyword evidence="3 7" id="KW-0812">Transmembrane</keyword>
<dbReference type="Pfam" id="PF07690">
    <property type="entry name" value="MFS_1"/>
    <property type="match status" value="1"/>
</dbReference>
<feature type="transmembrane region" description="Helical" evidence="7">
    <location>
        <begin position="224"/>
        <end position="246"/>
    </location>
</feature>
<dbReference type="InterPro" id="IPR020846">
    <property type="entry name" value="MFS_dom"/>
</dbReference>
<comment type="subcellular location">
    <subcellularLocation>
        <location evidence="1">Membrane</location>
        <topology evidence="1">Multi-pass membrane protein</topology>
    </subcellularLocation>
</comment>
<evidence type="ECO:0000256" key="7">
    <source>
        <dbReference type="SAM" id="Phobius"/>
    </source>
</evidence>
<dbReference type="GO" id="GO:0016020">
    <property type="term" value="C:membrane"/>
    <property type="evidence" value="ECO:0007669"/>
    <property type="project" value="UniProtKB-SubCell"/>
</dbReference>
<feature type="transmembrane region" description="Helical" evidence="7">
    <location>
        <begin position="163"/>
        <end position="185"/>
    </location>
</feature>
<keyword evidence="5 7" id="KW-0472">Membrane</keyword>
<dbReference type="Proteomes" id="UP000241462">
    <property type="component" value="Unassembled WGS sequence"/>
</dbReference>
<dbReference type="AlphaFoldDB" id="A0A2T3A0B0"/>